<organism evidence="1 2">
    <name type="scientific">Paramuricea clavata</name>
    <name type="common">Red gorgonian</name>
    <name type="synonym">Violescent sea-whip</name>
    <dbReference type="NCBI Taxonomy" id="317549"/>
    <lineage>
        <taxon>Eukaryota</taxon>
        <taxon>Metazoa</taxon>
        <taxon>Cnidaria</taxon>
        <taxon>Anthozoa</taxon>
        <taxon>Octocorallia</taxon>
        <taxon>Malacalcyonacea</taxon>
        <taxon>Plexauridae</taxon>
        <taxon>Paramuricea</taxon>
    </lineage>
</organism>
<dbReference type="Proteomes" id="UP001152795">
    <property type="component" value="Unassembled WGS sequence"/>
</dbReference>
<dbReference type="AlphaFoldDB" id="A0A6S7JCP0"/>
<proteinExistence type="predicted"/>
<reference evidence="1" key="1">
    <citation type="submission" date="2020-04" db="EMBL/GenBank/DDBJ databases">
        <authorList>
            <person name="Alioto T."/>
            <person name="Alioto T."/>
            <person name="Gomez Garrido J."/>
        </authorList>
    </citation>
    <scope>NUCLEOTIDE SEQUENCE</scope>
    <source>
        <strain evidence="1">A484AB</strain>
    </source>
</reference>
<name>A0A6S7JCP0_PARCT</name>
<dbReference type="EMBL" id="CACRXK020008420">
    <property type="protein sequence ID" value="CAB4014721.1"/>
    <property type="molecule type" value="Genomic_DNA"/>
</dbReference>
<gene>
    <name evidence="1" type="ORF">PACLA_8A013866</name>
</gene>
<evidence type="ECO:0000313" key="1">
    <source>
        <dbReference type="EMBL" id="CAB4014721.1"/>
    </source>
</evidence>
<sequence>CLKKAGRDHRQANCSRRKQCTKVERGNQCTSTHHPLLHKSRTTHVGVASLSEQKDTMLPVITANFCGSNGVHKTGNILFDSRAQINLIRRETADSLRLHDQDITVNIVKVGGEEEEIQTKVYKVIVTGIDDKKKYVVRATGIPCISDEIKSVRSSALAEQFSLPRQEIRRGNGHVDLLVGIDHAHMHTDACEVLEAKSPQLEKTPTRFGVGVKIKNNLMAKIRRVREENSVAEESLTPNELEENRKVVLDRESQYFM</sequence>
<protein>
    <submittedName>
        <fullName evidence="1">Uncharacterized protein</fullName>
    </submittedName>
</protein>
<keyword evidence="2" id="KW-1185">Reference proteome</keyword>
<accession>A0A6S7JCP0</accession>
<feature type="non-terminal residue" evidence="1">
    <location>
        <position position="257"/>
    </location>
</feature>
<comment type="caution">
    <text evidence="1">The sequence shown here is derived from an EMBL/GenBank/DDBJ whole genome shotgun (WGS) entry which is preliminary data.</text>
</comment>
<evidence type="ECO:0000313" key="2">
    <source>
        <dbReference type="Proteomes" id="UP001152795"/>
    </source>
</evidence>
<dbReference type="OrthoDB" id="10064859at2759"/>